<gene>
    <name evidence="1" type="primary">Y</name>
</gene>
<accession>A0A7G2A5T9</accession>
<proteinExistence type="predicted"/>
<sequence>MCGVMCLLPFPFPVFLFYYL</sequence>
<organism evidence="1">
    <name type="scientific">Human papillomavirus 43</name>
    <dbReference type="NCBI Taxonomy" id="10591"/>
    <lineage>
        <taxon>Viruses</taxon>
        <taxon>Monodnaviria</taxon>
        <taxon>Shotokuvirae</taxon>
        <taxon>Cossaviricota</taxon>
        <taxon>Papovaviricetes</taxon>
        <taxon>Zurhausenvirales</taxon>
        <taxon>Papillomaviridae</taxon>
        <taxon>Firstpapillomavirinae</taxon>
        <taxon>Alphapapillomavirus</taxon>
        <taxon>Alphapapillomavirus 8</taxon>
    </lineage>
</organism>
<reference evidence="1" key="1">
    <citation type="submission" date="2020-07" db="EMBL/GenBank/DDBJ databases">
        <authorList>
            <person name="Wienecke-Baldacchino K A."/>
        </authorList>
    </citation>
    <scope>NUCLEOTIDE SEQUENCE</scope>
    <source>
        <strain evidence="1">LNS0937074_HPV43</strain>
    </source>
</reference>
<protein>
    <submittedName>
        <fullName evidence="1">Putative Y protein</fullName>
    </submittedName>
</protein>
<dbReference type="EMBL" id="LR861953">
    <property type="protein sequence ID" value="CAD1807867.1"/>
    <property type="molecule type" value="Genomic_DNA"/>
</dbReference>
<evidence type="ECO:0000313" key="1">
    <source>
        <dbReference type="EMBL" id="CAD1807867.1"/>
    </source>
</evidence>
<name>A0A7G2A5T9_HPV43</name>
<organismHost>
    <name type="scientific">Homo sapiens</name>
    <name type="common">Human</name>
    <dbReference type="NCBI Taxonomy" id="9606"/>
</organismHost>